<reference evidence="2" key="1">
    <citation type="submission" date="2023-05" db="EMBL/GenBank/DDBJ databases">
        <title>Nepenthes gracilis genome sequencing.</title>
        <authorList>
            <person name="Fukushima K."/>
        </authorList>
    </citation>
    <scope>NUCLEOTIDE SEQUENCE</scope>
    <source>
        <strain evidence="2">SING2019-196</strain>
    </source>
</reference>
<evidence type="ECO:0000256" key="1">
    <source>
        <dbReference type="SAM" id="MobiDB-lite"/>
    </source>
</evidence>
<accession>A0AAD3XL52</accession>
<name>A0AAD3XL52_NEPGR</name>
<comment type="caution">
    <text evidence="2">The sequence shown here is derived from an EMBL/GenBank/DDBJ whole genome shotgun (WGS) entry which is preliminary data.</text>
</comment>
<evidence type="ECO:0000313" key="3">
    <source>
        <dbReference type="Proteomes" id="UP001279734"/>
    </source>
</evidence>
<gene>
    <name evidence="2" type="ORF">Nepgr_010507</name>
</gene>
<feature type="region of interest" description="Disordered" evidence="1">
    <location>
        <begin position="1"/>
        <end position="31"/>
    </location>
</feature>
<feature type="compositionally biased region" description="Polar residues" evidence="1">
    <location>
        <begin position="1"/>
        <end position="15"/>
    </location>
</feature>
<keyword evidence="3" id="KW-1185">Reference proteome</keyword>
<organism evidence="2 3">
    <name type="scientific">Nepenthes gracilis</name>
    <name type="common">Slender pitcher plant</name>
    <dbReference type="NCBI Taxonomy" id="150966"/>
    <lineage>
        <taxon>Eukaryota</taxon>
        <taxon>Viridiplantae</taxon>
        <taxon>Streptophyta</taxon>
        <taxon>Embryophyta</taxon>
        <taxon>Tracheophyta</taxon>
        <taxon>Spermatophyta</taxon>
        <taxon>Magnoliopsida</taxon>
        <taxon>eudicotyledons</taxon>
        <taxon>Gunneridae</taxon>
        <taxon>Pentapetalae</taxon>
        <taxon>Caryophyllales</taxon>
        <taxon>Nepenthaceae</taxon>
        <taxon>Nepenthes</taxon>
    </lineage>
</organism>
<proteinExistence type="predicted"/>
<dbReference type="AlphaFoldDB" id="A0AAD3XL52"/>
<evidence type="ECO:0000313" key="2">
    <source>
        <dbReference type="EMBL" id="GMH08667.1"/>
    </source>
</evidence>
<sequence>MISSSAMTPQTTTVGCSHMMPPPQSRSQPVKLRTPCRMPATNAKIPSSGSWLLMHQLPPLVAGHQCLNLRFQPPVSGL</sequence>
<dbReference type="Proteomes" id="UP001279734">
    <property type="component" value="Unassembled WGS sequence"/>
</dbReference>
<dbReference type="EMBL" id="BSYO01000008">
    <property type="protein sequence ID" value="GMH08667.1"/>
    <property type="molecule type" value="Genomic_DNA"/>
</dbReference>
<protein>
    <submittedName>
        <fullName evidence="2">Uncharacterized protein</fullName>
    </submittedName>
</protein>